<gene>
    <name evidence="2" type="ORF">BN1086_04912</name>
</gene>
<accession>A0A078LIM4</accession>
<dbReference type="AlphaFoldDB" id="A0A078LIM4"/>
<reference evidence="2" key="1">
    <citation type="submission" date="2014-06" db="EMBL/GenBank/DDBJ databases">
        <authorList>
            <person name="Urmite Genomes Urmite Genomes"/>
        </authorList>
    </citation>
    <scope>NUCLEOTIDE SEQUENCE</scope>
</reference>
<dbReference type="Pfam" id="PF13700">
    <property type="entry name" value="DUF4158"/>
    <property type="match status" value="1"/>
</dbReference>
<evidence type="ECO:0000259" key="1">
    <source>
        <dbReference type="Pfam" id="PF13700"/>
    </source>
</evidence>
<dbReference type="InterPro" id="IPR025296">
    <property type="entry name" value="DUF4158"/>
</dbReference>
<feature type="domain" description="DUF4158" evidence="1">
    <location>
        <begin position="5"/>
        <end position="171"/>
    </location>
</feature>
<proteinExistence type="predicted"/>
<name>A0A078LIM4_CITKO</name>
<dbReference type="PATRIC" id="fig|545.12.peg.4948"/>
<protein>
    <submittedName>
        <fullName evidence="2">Transposase</fullName>
    </submittedName>
</protein>
<evidence type="ECO:0000313" key="2">
    <source>
        <dbReference type="EMBL" id="CDZ86660.1"/>
    </source>
</evidence>
<organism evidence="2">
    <name type="scientific">Citrobacter koseri</name>
    <name type="common">Citrobacter diversus</name>
    <dbReference type="NCBI Taxonomy" id="545"/>
    <lineage>
        <taxon>Bacteria</taxon>
        <taxon>Pseudomonadati</taxon>
        <taxon>Pseudomonadota</taxon>
        <taxon>Gammaproteobacteria</taxon>
        <taxon>Enterobacterales</taxon>
        <taxon>Enterobacteriaceae</taxon>
        <taxon>Citrobacter</taxon>
    </lineage>
</organism>
<dbReference type="EMBL" id="LK931337">
    <property type="protein sequence ID" value="CDZ86660.1"/>
    <property type="molecule type" value="Genomic_DNA"/>
</dbReference>
<sequence length="613" mass="69403">MPADFLNAEQRASYGQFSGEPNDVQLARFFLLDEADMEFISNRRGRANRFVVALMIGCVRFLGTWPHDLSSIPANAQWFVARQLGISDTSVQADYSRRETTLREHQALIRRQYGYRDFSWPWTFRLSRLLFTRCWLSNERPGLLFDLATRWFLQKKILLPGVTTLTRLISQIREKSADRLWGRLSGLVSDAQNAQLEELLLVPEGARNSRFDQLRKGPVAISGPAFNQAVARYLKLKAYGMQSIDFTGIPPVRFNALAQYADIISVYKIARMSPARRTAMLVAFVRSCEISALDDALDVLDGVIADIGREAKKIGQKKRLRTLKDLDKSALELANICQMLLDENIDSELVRATIFERYPPSRLADTIGFINAIARPPDASFHDEMVEQYGRVRRFLPCLLENIEFSATPAGETTLEAIRYLAAIRSTRRQHIDDAPMAIVTGPWKRLCYGKDGHISRQGYTLCVMNKLQDCLRRRDIYVPQSGRWGDPWTLLLQGQDWHASRVQVYRSLGHSLNASEAVSALTRQLDTVYRQVAKNFADNQAVSLDFSGKRPKLTIANLNGLDESPTLKSLAERVSGLLPVVDLTELLLEINAHTGFAEEFTHASEEGAEWRT</sequence>